<dbReference type="OrthoDB" id="10066002at2759"/>
<protein>
    <submittedName>
        <fullName evidence="2">Uncharacterized protein</fullName>
    </submittedName>
</protein>
<keyword evidence="3" id="KW-1185">Reference proteome</keyword>
<accession>A0A226D8I8</accession>
<evidence type="ECO:0000256" key="1">
    <source>
        <dbReference type="SAM" id="MobiDB-lite"/>
    </source>
</evidence>
<gene>
    <name evidence="2" type="ORF">Fcan01_24141</name>
</gene>
<dbReference type="AlphaFoldDB" id="A0A226D8I8"/>
<dbReference type="SUPFAM" id="SSF47769">
    <property type="entry name" value="SAM/Pointed domain"/>
    <property type="match status" value="1"/>
</dbReference>
<name>A0A226D8I8_FOLCA</name>
<dbReference type="Proteomes" id="UP000198287">
    <property type="component" value="Unassembled WGS sequence"/>
</dbReference>
<evidence type="ECO:0000313" key="2">
    <source>
        <dbReference type="EMBL" id="OXA41174.1"/>
    </source>
</evidence>
<organism evidence="2 3">
    <name type="scientific">Folsomia candida</name>
    <name type="common">Springtail</name>
    <dbReference type="NCBI Taxonomy" id="158441"/>
    <lineage>
        <taxon>Eukaryota</taxon>
        <taxon>Metazoa</taxon>
        <taxon>Ecdysozoa</taxon>
        <taxon>Arthropoda</taxon>
        <taxon>Hexapoda</taxon>
        <taxon>Collembola</taxon>
        <taxon>Entomobryomorpha</taxon>
        <taxon>Isotomoidea</taxon>
        <taxon>Isotomidae</taxon>
        <taxon>Proisotominae</taxon>
        <taxon>Folsomia</taxon>
    </lineage>
</organism>
<comment type="caution">
    <text evidence="2">The sequence shown here is derived from an EMBL/GenBank/DDBJ whole genome shotgun (WGS) entry which is preliminary data.</text>
</comment>
<dbReference type="CDD" id="cd09487">
    <property type="entry name" value="SAM_superfamily"/>
    <property type="match status" value="1"/>
</dbReference>
<dbReference type="Gene3D" id="1.10.150.50">
    <property type="entry name" value="Transcription Factor, Ets-1"/>
    <property type="match status" value="1"/>
</dbReference>
<proteinExistence type="predicted"/>
<feature type="non-terminal residue" evidence="2">
    <location>
        <position position="348"/>
    </location>
</feature>
<sequence length="348" mass="39020">MAEEVSEINLLLKQFGLERLSGVFKENNISDQALLLLSQEDLKAMVPALGDRVILWDAISKLKAGGVYVCSVASNQGSRIISQNIYGFDLEAVIKDNAELSKVITEKIPENTFILRSERQKAAAVLVDAIITALGTSPSKLAMEQLAKDFVSKYPSFGDPRRPGRGWEMWFFNSAHGAGATGFLEDRLKNQRKKLASAKKVPANTSYNNDTIDWDSENEDFKLLNNFIIRIIQDFDVRHPKLAMLIYQRWPSVSKLLLKYAEDSEISLPKKLNVIKKKYDLTESDMQLLGFCLLPHILPSCGKKLSQQDTDEGEKSLSGVQRGPSKRKMKVVKASDTDCLMSMIQFKP</sequence>
<dbReference type="InterPro" id="IPR013761">
    <property type="entry name" value="SAM/pointed_sf"/>
</dbReference>
<feature type="region of interest" description="Disordered" evidence="1">
    <location>
        <begin position="305"/>
        <end position="326"/>
    </location>
</feature>
<evidence type="ECO:0000313" key="3">
    <source>
        <dbReference type="Proteomes" id="UP000198287"/>
    </source>
</evidence>
<reference evidence="2 3" key="1">
    <citation type="submission" date="2015-12" db="EMBL/GenBank/DDBJ databases">
        <title>The genome of Folsomia candida.</title>
        <authorList>
            <person name="Faddeeva A."/>
            <person name="Derks M.F."/>
            <person name="Anvar Y."/>
            <person name="Smit S."/>
            <person name="Van Straalen N."/>
            <person name="Roelofs D."/>
        </authorList>
    </citation>
    <scope>NUCLEOTIDE SEQUENCE [LARGE SCALE GENOMIC DNA]</scope>
    <source>
        <strain evidence="2 3">VU population</strain>
        <tissue evidence="2">Whole body</tissue>
    </source>
</reference>
<dbReference type="EMBL" id="LNIX01000030">
    <property type="protein sequence ID" value="OXA41174.1"/>
    <property type="molecule type" value="Genomic_DNA"/>
</dbReference>